<protein>
    <recommendedName>
        <fullName evidence="7">DNA 3'-5' helicase</fullName>
        <ecNumber evidence="7">5.6.2.4</ecNumber>
    </recommendedName>
</protein>
<evidence type="ECO:0000259" key="9">
    <source>
        <dbReference type="PROSITE" id="PS51194"/>
    </source>
</evidence>
<keyword evidence="4" id="KW-0238">DNA-binding</keyword>
<dbReference type="PROSITE" id="PS51192">
    <property type="entry name" value="HELICASE_ATP_BIND_1"/>
    <property type="match status" value="1"/>
</dbReference>
<evidence type="ECO:0000256" key="5">
    <source>
        <dbReference type="ARBA" id="ARBA00023235"/>
    </source>
</evidence>
<feature type="non-terminal residue" evidence="10">
    <location>
        <position position="338"/>
    </location>
</feature>
<dbReference type="InterPro" id="IPR001650">
    <property type="entry name" value="Helicase_C-like"/>
</dbReference>
<dbReference type="InterPro" id="IPR011545">
    <property type="entry name" value="DEAD/DEAH_box_helicase_dom"/>
</dbReference>
<dbReference type="GO" id="GO:0000724">
    <property type="term" value="P:double-strand break repair via homologous recombination"/>
    <property type="evidence" value="ECO:0007669"/>
    <property type="project" value="TreeGrafter"/>
</dbReference>
<reference evidence="11" key="1">
    <citation type="journal article" date="2014" name="Proc. Natl. Acad. Sci. U.S.A.">
        <title>Extensive sampling of basidiomycete genomes demonstrates inadequacy of the white-rot/brown-rot paradigm for wood decay fungi.</title>
        <authorList>
            <person name="Riley R."/>
            <person name="Salamov A.A."/>
            <person name="Brown D.W."/>
            <person name="Nagy L.G."/>
            <person name="Floudas D."/>
            <person name="Held B.W."/>
            <person name="Levasseur A."/>
            <person name="Lombard V."/>
            <person name="Morin E."/>
            <person name="Otillar R."/>
            <person name="Lindquist E.A."/>
            <person name="Sun H."/>
            <person name="LaButti K.M."/>
            <person name="Schmutz J."/>
            <person name="Jabbour D."/>
            <person name="Luo H."/>
            <person name="Baker S.E."/>
            <person name="Pisabarro A.G."/>
            <person name="Walton J.D."/>
            <person name="Blanchette R.A."/>
            <person name="Henrissat B."/>
            <person name="Martin F."/>
            <person name="Cullen D."/>
            <person name="Hibbett D.S."/>
            <person name="Grigoriev I.V."/>
        </authorList>
    </citation>
    <scope>NUCLEOTIDE SEQUENCE [LARGE SCALE GENOMIC DNA]</scope>
    <source>
        <strain evidence="11">PC15</strain>
    </source>
</reference>
<dbReference type="OrthoDB" id="2499463at2759"/>
<organism evidence="10 11">
    <name type="scientific">Pleurotus ostreatus (strain PC15)</name>
    <name type="common">Oyster mushroom</name>
    <dbReference type="NCBI Taxonomy" id="1137138"/>
    <lineage>
        <taxon>Eukaryota</taxon>
        <taxon>Fungi</taxon>
        <taxon>Dikarya</taxon>
        <taxon>Basidiomycota</taxon>
        <taxon>Agaricomycotina</taxon>
        <taxon>Agaricomycetes</taxon>
        <taxon>Agaricomycetidae</taxon>
        <taxon>Agaricales</taxon>
        <taxon>Pleurotineae</taxon>
        <taxon>Pleurotaceae</taxon>
        <taxon>Pleurotus</taxon>
    </lineage>
</organism>
<evidence type="ECO:0000259" key="8">
    <source>
        <dbReference type="PROSITE" id="PS51192"/>
    </source>
</evidence>
<evidence type="ECO:0000256" key="2">
    <source>
        <dbReference type="ARBA" id="ARBA00022741"/>
    </source>
</evidence>
<dbReference type="SUPFAM" id="SSF52540">
    <property type="entry name" value="P-loop containing nucleoside triphosphate hydrolases"/>
    <property type="match status" value="1"/>
</dbReference>
<dbReference type="EC" id="5.6.2.4" evidence="7"/>
<evidence type="ECO:0000256" key="4">
    <source>
        <dbReference type="ARBA" id="ARBA00023125"/>
    </source>
</evidence>
<name>A0A067P8Q8_PLEO1</name>
<dbReference type="Pfam" id="PF00271">
    <property type="entry name" value="Helicase_C"/>
    <property type="match status" value="1"/>
</dbReference>
<dbReference type="PROSITE" id="PS51194">
    <property type="entry name" value="HELICASE_CTER"/>
    <property type="match status" value="1"/>
</dbReference>
<feature type="domain" description="Helicase ATP-binding" evidence="8">
    <location>
        <begin position="12"/>
        <end position="177"/>
    </location>
</feature>
<dbReference type="EMBL" id="KL198005">
    <property type="protein sequence ID" value="KDQ32266.1"/>
    <property type="molecule type" value="Genomic_DNA"/>
</dbReference>
<dbReference type="GO" id="GO:0009378">
    <property type="term" value="F:four-way junction helicase activity"/>
    <property type="evidence" value="ECO:0007669"/>
    <property type="project" value="TreeGrafter"/>
</dbReference>
<proteinExistence type="inferred from homology"/>
<dbReference type="PANTHER" id="PTHR13710">
    <property type="entry name" value="DNA HELICASE RECQ FAMILY MEMBER"/>
    <property type="match status" value="1"/>
</dbReference>
<comment type="similarity">
    <text evidence="1">Belongs to the helicase family. RecQ subfamily.</text>
</comment>
<accession>A0A067P8Q8</accession>
<dbReference type="GO" id="GO:0003677">
    <property type="term" value="F:DNA binding"/>
    <property type="evidence" value="ECO:0007669"/>
    <property type="project" value="UniProtKB-KW"/>
</dbReference>
<keyword evidence="2" id="KW-0547">Nucleotide-binding</keyword>
<dbReference type="InParanoid" id="A0A067P8Q8"/>
<dbReference type="Gene3D" id="3.40.50.300">
    <property type="entry name" value="P-loop containing nucleotide triphosphate hydrolases"/>
    <property type="match status" value="2"/>
</dbReference>
<dbReference type="GO" id="GO:0043138">
    <property type="term" value="F:3'-5' DNA helicase activity"/>
    <property type="evidence" value="ECO:0007669"/>
    <property type="project" value="UniProtKB-EC"/>
</dbReference>
<dbReference type="GO" id="GO:0005737">
    <property type="term" value="C:cytoplasm"/>
    <property type="evidence" value="ECO:0007669"/>
    <property type="project" value="TreeGrafter"/>
</dbReference>
<comment type="catalytic activity">
    <reaction evidence="6">
        <text>Couples ATP hydrolysis with the unwinding of duplex DNA by translocating in the 3'-5' direction.</text>
        <dbReference type="EC" id="5.6.2.4"/>
    </reaction>
</comment>
<keyword evidence="5" id="KW-0413">Isomerase</keyword>
<dbReference type="InterPro" id="IPR014001">
    <property type="entry name" value="Helicase_ATP-bd"/>
</dbReference>
<dbReference type="Proteomes" id="UP000027073">
    <property type="component" value="Unassembled WGS sequence"/>
</dbReference>
<gene>
    <name evidence="10" type="ORF">PLEOSDRAFT_1019370</name>
</gene>
<sequence>GKTPYPWQINVAEAILLGLDCTVIAGTGAGKTKPFIMPLFVQPQRVVLVISPLNALEEDQVSGRQVRRLQPLTYVGRAIPRDGAQSTSMTSPEMCLQHAKFRELLSSPDFAAKICSIVIDEAHCISQWGKDFRPEYAKLGTLRFFVPVQVPFLVTSATLPSPILSEVRHNVHLEKEYTYHVHLGTDRPNIAWFTWTMKGGKKDLESLGSLLLAENTTVLDVPQTLVFFDEINVAIEALKHLRKRSSRVSHPYIQVYHSQRSPRAKKKLLRRFRNDNIRILLSTEAAGMGCDIPNIVQVIQFMVPESLAIWMQRAGRAGRNRQTNARAILLVQPTVFQE</sequence>
<evidence type="ECO:0000313" key="10">
    <source>
        <dbReference type="EMBL" id="KDQ32266.1"/>
    </source>
</evidence>
<feature type="non-terminal residue" evidence="10">
    <location>
        <position position="1"/>
    </location>
</feature>
<dbReference type="HOGENOM" id="CLU_001103_19_6_1"/>
<dbReference type="SMART" id="SM00490">
    <property type="entry name" value="HELICc"/>
    <property type="match status" value="1"/>
</dbReference>
<feature type="domain" description="Helicase C-terminal" evidence="9">
    <location>
        <begin position="203"/>
        <end position="338"/>
    </location>
</feature>
<dbReference type="PANTHER" id="PTHR13710:SF105">
    <property type="entry name" value="ATP-DEPENDENT DNA HELICASE Q1"/>
    <property type="match status" value="1"/>
</dbReference>
<dbReference type="Pfam" id="PF00270">
    <property type="entry name" value="DEAD"/>
    <property type="match status" value="1"/>
</dbReference>
<dbReference type="AlphaFoldDB" id="A0A067P8Q8"/>
<dbReference type="SMART" id="SM00487">
    <property type="entry name" value="DEXDc"/>
    <property type="match status" value="1"/>
</dbReference>
<dbReference type="GO" id="GO:0005524">
    <property type="term" value="F:ATP binding"/>
    <property type="evidence" value="ECO:0007669"/>
    <property type="project" value="UniProtKB-KW"/>
</dbReference>
<dbReference type="VEuPathDB" id="FungiDB:PLEOSDRAFT_1019370"/>
<evidence type="ECO:0000256" key="1">
    <source>
        <dbReference type="ARBA" id="ARBA00005446"/>
    </source>
</evidence>
<dbReference type="STRING" id="1137138.A0A067P8Q8"/>
<dbReference type="InterPro" id="IPR027417">
    <property type="entry name" value="P-loop_NTPase"/>
</dbReference>
<evidence type="ECO:0000256" key="6">
    <source>
        <dbReference type="ARBA" id="ARBA00034617"/>
    </source>
</evidence>
<keyword evidence="3" id="KW-0067">ATP-binding</keyword>
<evidence type="ECO:0000256" key="3">
    <source>
        <dbReference type="ARBA" id="ARBA00022840"/>
    </source>
</evidence>
<evidence type="ECO:0000313" key="11">
    <source>
        <dbReference type="Proteomes" id="UP000027073"/>
    </source>
</evidence>
<evidence type="ECO:0000256" key="7">
    <source>
        <dbReference type="ARBA" id="ARBA00034808"/>
    </source>
</evidence>
<dbReference type="GO" id="GO:0005694">
    <property type="term" value="C:chromosome"/>
    <property type="evidence" value="ECO:0007669"/>
    <property type="project" value="TreeGrafter"/>
</dbReference>